<evidence type="ECO:0000313" key="2">
    <source>
        <dbReference type="WBParaSite" id="PS1159_v2.g14666.t4"/>
    </source>
</evidence>
<dbReference type="Proteomes" id="UP000887580">
    <property type="component" value="Unplaced"/>
</dbReference>
<accession>A0AC35F7L0</accession>
<dbReference type="WBParaSite" id="PS1159_v2.g14666.t4">
    <property type="protein sequence ID" value="PS1159_v2.g14666.t4"/>
    <property type="gene ID" value="PS1159_v2.g14666"/>
</dbReference>
<sequence length="542" mass="62679">MDEYNYINPLANKKDESYFALISTELDNLLIRVVGTKTEEFIPNLSFKTSNEQKFVSDIPILFKENFKAVIIDIFPYQTKDYGNNIVFCMILRGAFEILNIPYYFVSGPIKNFTSLLIATNVNPKLNEIYLLILIDNNNKLAAVELKYTENGYIESSHRLLTIDIKESAEEIRSKIVKDCNPKKIIISALPGNTILKHLRTNVLKSKKLIVLEALFTHYIDKFLVEIGRWLLDKSYVKFFIQPHCARRIIIFAMSGAKNRIILSAEIKDPLPLKKTITVPKSHLDYFMIFVEDKTGESKLLYELEMKKTCHRHEITLTVDEDNFPDKQVKEIILDEIKNLPENLDKHFASKFPVIGIFDESAVICINKNGKYEFLESWNGVYGTPLIINFSSEKHTIGDKAIQQLEDPDSEKHTIGDKAIQQLEDPEYIVYDLIKIMSMEPDKIKIDESWTFTITEDSENPVLLEFDSFDGTKKAASPSFLMALILKEIRKLIKVEIGKKPKKLGFWIFEDSKYTKEELKRIQMQITESCQALKIECEFIKF</sequence>
<evidence type="ECO:0000313" key="1">
    <source>
        <dbReference type="Proteomes" id="UP000887580"/>
    </source>
</evidence>
<organism evidence="1 2">
    <name type="scientific">Panagrolaimus sp. PS1159</name>
    <dbReference type="NCBI Taxonomy" id="55785"/>
    <lineage>
        <taxon>Eukaryota</taxon>
        <taxon>Metazoa</taxon>
        <taxon>Ecdysozoa</taxon>
        <taxon>Nematoda</taxon>
        <taxon>Chromadorea</taxon>
        <taxon>Rhabditida</taxon>
        <taxon>Tylenchina</taxon>
        <taxon>Panagrolaimomorpha</taxon>
        <taxon>Panagrolaimoidea</taxon>
        <taxon>Panagrolaimidae</taxon>
        <taxon>Panagrolaimus</taxon>
    </lineage>
</organism>
<protein>
    <submittedName>
        <fullName evidence="2">Uncharacterized protein</fullName>
    </submittedName>
</protein>
<reference evidence="2" key="1">
    <citation type="submission" date="2022-11" db="UniProtKB">
        <authorList>
            <consortium name="WormBaseParasite"/>
        </authorList>
    </citation>
    <scope>IDENTIFICATION</scope>
</reference>
<name>A0AC35F7L0_9BILA</name>
<proteinExistence type="predicted"/>